<protein>
    <recommendedName>
        <fullName evidence="1">von Hippel-Lindau disease tumour suppressor beta domain-containing protein</fullName>
    </recommendedName>
</protein>
<evidence type="ECO:0000313" key="3">
    <source>
        <dbReference type="Proteomes" id="UP001244341"/>
    </source>
</evidence>
<dbReference type="Gene3D" id="3.40.390.10">
    <property type="entry name" value="Collagenase (Catalytic Domain)"/>
    <property type="match status" value="1"/>
</dbReference>
<dbReference type="InterPro" id="IPR036208">
    <property type="entry name" value="VHL_sf"/>
</dbReference>
<dbReference type="SUPFAM" id="SSF55486">
    <property type="entry name" value="Metalloproteases ('zincins'), catalytic domain"/>
    <property type="match status" value="1"/>
</dbReference>
<dbReference type="InterPro" id="IPR037140">
    <property type="entry name" value="VHL_beta_dom_sf"/>
</dbReference>
<organism evidence="2 3">
    <name type="scientific">Tetradesmus obliquus</name>
    <name type="common">Green alga</name>
    <name type="synonym">Acutodesmus obliquus</name>
    <dbReference type="NCBI Taxonomy" id="3088"/>
    <lineage>
        <taxon>Eukaryota</taxon>
        <taxon>Viridiplantae</taxon>
        <taxon>Chlorophyta</taxon>
        <taxon>core chlorophytes</taxon>
        <taxon>Chlorophyceae</taxon>
        <taxon>CS clade</taxon>
        <taxon>Sphaeropleales</taxon>
        <taxon>Scenedesmaceae</taxon>
        <taxon>Tetradesmus</taxon>
    </lineage>
</organism>
<name>A0ABY8TS77_TETOB</name>
<dbReference type="InterPro" id="IPR024079">
    <property type="entry name" value="MetalloPept_cat_dom_sf"/>
</dbReference>
<dbReference type="Pfam" id="PF01847">
    <property type="entry name" value="VHL"/>
    <property type="match status" value="1"/>
</dbReference>
<dbReference type="EMBL" id="CP126210">
    <property type="protein sequence ID" value="WIA11977.1"/>
    <property type="molecule type" value="Genomic_DNA"/>
</dbReference>
<dbReference type="Gene3D" id="2.60.40.780">
    <property type="entry name" value="von Hippel-Lindau disease tumour suppressor, beta domain"/>
    <property type="match status" value="1"/>
</dbReference>
<dbReference type="Proteomes" id="UP001244341">
    <property type="component" value="Chromosome 3b"/>
</dbReference>
<evidence type="ECO:0000313" key="2">
    <source>
        <dbReference type="EMBL" id="WIA11977.1"/>
    </source>
</evidence>
<proteinExistence type="predicted"/>
<accession>A0ABY8TS77</accession>
<evidence type="ECO:0000259" key="1">
    <source>
        <dbReference type="Pfam" id="PF01847"/>
    </source>
</evidence>
<feature type="domain" description="von Hippel-Lindau disease tumour suppressor beta" evidence="1">
    <location>
        <begin position="48"/>
        <end position="87"/>
    </location>
</feature>
<dbReference type="InterPro" id="IPR024053">
    <property type="entry name" value="VHL_beta_dom"/>
</dbReference>
<keyword evidence="3" id="KW-1185">Reference proteome</keyword>
<dbReference type="SUPFAM" id="SSF49468">
    <property type="entry name" value="VHL"/>
    <property type="match status" value="1"/>
</dbReference>
<reference evidence="2 3" key="1">
    <citation type="submission" date="2023-05" db="EMBL/GenBank/DDBJ databases">
        <title>A 100% complete, gapless, phased diploid assembly of the Scenedesmus obliquus UTEX 3031 genome.</title>
        <authorList>
            <person name="Biondi T.C."/>
            <person name="Hanschen E.R."/>
            <person name="Kwon T."/>
            <person name="Eng W."/>
            <person name="Kruse C.P.S."/>
            <person name="Koehler S.I."/>
            <person name="Kunde Y."/>
            <person name="Gleasner C.D."/>
            <person name="You Mak K.T."/>
            <person name="Polle J."/>
            <person name="Hovde B.T."/>
            <person name="Starkenburg S.R."/>
        </authorList>
    </citation>
    <scope>NUCLEOTIDE SEQUENCE [LARGE SCALE GENOMIC DNA]</scope>
    <source>
        <strain evidence="2 3">DOE0152z</strain>
    </source>
</reference>
<sequence>MLVAIAGALATPLKLRRKQKHRHHKSTWNDKRSKPAKLRVYNDCNFQISVYWVNYEGTLQQFGTVRPGRVHVLSTFSTHPWQFKPSDGSAKPVWSYMGPSAVLRLQPGGKLQVKRLAAAAAEQQQQAEEDDSSWAKPDWGQYRQRGSVAGMPIMAYDCVCDEAVSALACGITHMTACTRPDIMQRLVAAGCRLAIIGKCQVTSDIPCHRFLRFQAEEGGRDIDATTRGMGATCSVPTASCGEENLTMTGDNRYAGESILVHEFAHCVMNLGFSAEDTAAVHSLFEQAQHQKLYDPECYMMDNADEYFAEASQAWFGATVRCDVNSGINTRQKLQQHDPGLAELLLKVYGDNCWCYTDTSPGVFTGQPPRAAVGSGSSSTPQQQLAGSAAAAALQPAAGGALPRAMFGHGSPHAVFN</sequence>
<gene>
    <name evidence="2" type="ORF">OEZ85_012059</name>
</gene>